<comment type="caution">
    <text evidence="1">The sequence shown here is derived from an EMBL/GenBank/DDBJ whole genome shotgun (WGS) entry which is preliminary data.</text>
</comment>
<feature type="non-terminal residue" evidence="1">
    <location>
        <position position="1"/>
    </location>
</feature>
<sequence length="69" mass="8044">SKSGRGKYFKDSDILYHHFEGVRKSHIPCLFLKHSYNSWKRTSAANQLKENELLVVHSDYIPGPQLIEE</sequence>
<keyword evidence="2" id="KW-1185">Reference proteome</keyword>
<dbReference type="Proteomes" id="UP001177140">
    <property type="component" value="Unassembled WGS sequence"/>
</dbReference>
<organism evidence="1 2">
    <name type="scientific">Papaver nudicaule</name>
    <name type="common">Iceland poppy</name>
    <dbReference type="NCBI Taxonomy" id="74823"/>
    <lineage>
        <taxon>Eukaryota</taxon>
        <taxon>Viridiplantae</taxon>
        <taxon>Streptophyta</taxon>
        <taxon>Embryophyta</taxon>
        <taxon>Tracheophyta</taxon>
        <taxon>Spermatophyta</taxon>
        <taxon>Magnoliopsida</taxon>
        <taxon>Ranunculales</taxon>
        <taxon>Papaveraceae</taxon>
        <taxon>Papaveroideae</taxon>
        <taxon>Papaver</taxon>
    </lineage>
</organism>
<gene>
    <name evidence="1" type="ORF">MKW94_029172</name>
</gene>
<name>A0AA41SHV1_PAPNU</name>
<accession>A0AA41SHV1</accession>
<protein>
    <submittedName>
        <fullName evidence="1">Uncharacterized protein</fullName>
    </submittedName>
</protein>
<evidence type="ECO:0000313" key="2">
    <source>
        <dbReference type="Proteomes" id="UP001177140"/>
    </source>
</evidence>
<feature type="non-terminal residue" evidence="1">
    <location>
        <position position="69"/>
    </location>
</feature>
<reference evidence="1" key="1">
    <citation type="submission" date="2022-03" db="EMBL/GenBank/DDBJ databases">
        <title>A functionally conserved STORR gene fusion in Papaver species that diverged 16.8 million years ago.</title>
        <authorList>
            <person name="Catania T."/>
        </authorList>
    </citation>
    <scope>NUCLEOTIDE SEQUENCE</scope>
    <source>
        <strain evidence="1">S-191538</strain>
    </source>
</reference>
<dbReference type="AlphaFoldDB" id="A0AA41SHV1"/>
<dbReference type="EMBL" id="JAJJMA010149351">
    <property type="protein sequence ID" value="MCL7034748.1"/>
    <property type="molecule type" value="Genomic_DNA"/>
</dbReference>
<proteinExistence type="predicted"/>
<evidence type="ECO:0000313" key="1">
    <source>
        <dbReference type="EMBL" id="MCL7034748.1"/>
    </source>
</evidence>